<organism evidence="4 5">
    <name type="scientific">Alginatibacterium sediminis</name>
    <dbReference type="NCBI Taxonomy" id="2164068"/>
    <lineage>
        <taxon>Bacteria</taxon>
        <taxon>Pseudomonadati</taxon>
        <taxon>Pseudomonadota</taxon>
        <taxon>Gammaproteobacteria</taxon>
        <taxon>Alteromonadales</taxon>
        <taxon>Alteromonadaceae</taxon>
        <taxon>Alginatibacterium</taxon>
    </lineage>
</organism>
<dbReference type="PROSITE" id="PS50883">
    <property type="entry name" value="EAL"/>
    <property type="match status" value="1"/>
</dbReference>
<reference evidence="4 5" key="1">
    <citation type="submission" date="2018-09" db="EMBL/GenBank/DDBJ databases">
        <authorList>
            <person name="Wang Z."/>
        </authorList>
    </citation>
    <scope>NUCLEOTIDE SEQUENCE [LARGE SCALE GENOMIC DNA]</scope>
    <source>
        <strain evidence="4 5">ALS 81</strain>
    </source>
</reference>
<keyword evidence="1" id="KW-0732">Signal</keyword>
<dbReference type="InterPro" id="IPR001633">
    <property type="entry name" value="EAL_dom"/>
</dbReference>
<dbReference type="InterPro" id="IPR001638">
    <property type="entry name" value="Solute-binding_3/MltF_N"/>
</dbReference>
<dbReference type="SUPFAM" id="SSF141868">
    <property type="entry name" value="EAL domain-like"/>
    <property type="match status" value="1"/>
</dbReference>
<evidence type="ECO:0000259" key="2">
    <source>
        <dbReference type="PROSITE" id="PS50883"/>
    </source>
</evidence>
<dbReference type="Gene3D" id="3.20.20.450">
    <property type="entry name" value="EAL domain"/>
    <property type="match status" value="1"/>
</dbReference>
<feature type="chain" id="PRO_5019381272" evidence="1">
    <location>
        <begin position="31"/>
        <end position="931"/>
    </location>
</feature>
<dbReference type="SMART" id="SM00052">
    <property type="entry name" value="EAL"/>
    <property type="match status" value="1"/>
</dbReference>
<dbReference type="InterPro" id="IPR035919">
    <property type="entry name" value="EAL_sf"/>
</dbReference>
<protein>
    <submittedName>
        <fullName evidence="4">Diguanylate cyclase</fullName>
    </submittedName>
</protein>
<dbReference type="InterPro" id="IPR043128">
    <property type="entry name" value="Rev_trsase/Diguanyl_cyclase"/>
</dbReference>
<dbReference type="InterPro" id="IPR052155">
    <property type="entry name" value="Biofilm_reg_signaling"/>
</dbReference>
<feature type="domain" description="GGDEF" evidence="3">
    <location>
        <begin position="546"/>
        <end position="674"/>
    </location>
</feature>
<evidence type="ECO:0000313" key="5">
    <source>
        <dbReference type="Proteomes" id="UP000286482"/>
    </source>
</evidence>
<name>A0A420EBQ3_9ALTE</name>
<dbReference type="Gene3D" id="3.30.70.270">
    <property type="match status" value="1"/>
</dbReference>
<dbReference type="CDD" id="cd01949">
    <property type="entry name" value="GGDEF"/>
    <property type="match status" value="1"/>
</dbReference>
<dbReference type="OrthoDB" id="9180959at2"/>
<dbReference type="RefSeq" id="WP_120355344.1">
    <property type="nucleotide sequence ID" value="NZ_RAQO01000006.1"/>
</dbReference>
<gene>
    <name evidence="4" type="ORF">DBZ36_12855</name>
</gene>
<proteinExistence type="predicted"/>
<dbReference type="PROSITE" id="PS50887">
    <property type="entry name" value="GGDEF"/>
    <property type="match status" value="1"/>
</dbReference>
<dbReference type="InterPro" id="IPR029787">
    <property type="entry name" value="Nucleotide_cyclase"/>
</dbReference>
<dbReference type="SUPFAM" id="SSF53850">
    <property type="entry name" value="Periplasmic binding protein-like II"/>
    <property type="match status" value="2"/>
</dbReference>
<comment type="caution">
    <text evidence="4">The sequence shown here is derived from an EMBL/GenBank/DDBJ whole genome shotgun (WGS) entry which is preliminary data.</text>
</comment>
<accession>A0A420EBQ3</accession>
<evidence type="ECO:0000259" key="3">
    <source>
        <dbReference type="PROSITE" id="PS50887"/>
    </source>
</evidence>
<dbReference type="PANTHER" id="PTHR44757:SF2">
    <property type="entry name" value="BIOFILM ARCHITECTURE MAINTENANCE PROTEIN MBAA"/>
    <property type="match status" value="1"/>
</dbReference>
<dbReference type="SUPFAM" id="SSF55073">
    <property type="entry name" value="Nucleotide cyclase"/>
    <property type="match status" value="1"/>
</dbReference>
<dbReference type="AlphaFoldDB" id="A0A420EBQ3"/>
<dbReference type="SMART" id="SM00062">
    <property type="entry name" value="PBPb"/>
    <property type="match status" value="1"/>
</dbReference>
<evidence type="ECO:0000313" key="4">
    <source>
        <dbReference type="EMBL" id="RKF18119.1"/>
    </source>
</evidence>
<dbReference type="EMBL" id="RAQO01000006">
    <property type="protein sequence ID" value="RKF18119.1"/>
    <property type="molecule type" value="Genomic_DNA"/>
</dbReference>
<keyword evidence="5" id="KW-1185">Reference proteome</keyword>
<dbReference type="Pfam" id="PF00497">
    <property type="entry name" value="SBP_bac_3"/>
    <property type="match status" value="1"/>
</dbReference>
<dbReference type="Pfam" id="PF00563">
    <property type="entry name" value="EAL"/>
    <property type="match status" value="1"/>
</dbReference>
<dbReference type="InterPro" id="IPR000160">
    <property type="entry name" value="GGDEF_dom"/>
</dbReference>
<feature type="domain" description="EAL" evidence="2">
    <location>
        <begin position="683"/>
        <end position="931"/>
    </location>
</feature>
<dbReference type="Pfam" id="PF00990">
    <property type="entry name" value="GGDEF"/>
    <property type="match status" value="1"/>
</dbReference>
<sequence length="931" mass="106119">MFFSLQTLFSRSFARLLTFSLMVFSCHVFADHPHVQGEPPRYTVAIESDDFVTRALFDAISDQFNVDILYKKYDSFEDVLDGVISGDSDFAANVTHTEARSLVLDYSSPTNIEYTYFFSKDVDFNLATRIGVPSDSIYLELLKHYNNQLEIREYHDLEQAQDWLSSGHVQGTVDAINLLRPLLEAGFDAHLLNNEIPIKPVSLVATKDKHRTRLNEFATFIQSELIQRHLRHSVSSFQFKARMRAIQSQILELGIDPRKAIRIKLENAYPFASYDDTESPTGISADTVFAACEILQLNCELVSKSGETWESMYQDLIDKKIDLLAPLTISEPRKQIAFFSTPHFFPQAVMVKRQNYKNDVYSSISELIVERIGVIEDDFFHELLAFLLPNKSFSLYPSQDALIKALLDAEVDYIATDRSTLNHFLLTSSELTIEEDDHIGSFYESSIAMGFVKSARGEALAHLFSDALKIIDTTQINNAYAKPPNWRTNLQKQHVYAQRFQITLAIILTITLASAWYLYHQSRTDNLTQLRNRRALVQRYRAGIRESQSLLYLDLNKFKEINDLYGHDVGDQVLMKYSQLIRQYCSGDGYRIGGDEFIVVSNLNLTQLNSALSQLERFSFKLRGFKTEIILRASIGVYQASKNQLKLADILSLTDLAMYEAKRDHHTDVVFVDDSRIKSLKQNLAFRSAIEAAINNANIDCHFDIVYERKSKQPIAAQCKISWVYQEQQYDYHQLREHADVLGLSTALDELTLAKVTHFCRESSALLAAKPDFQFWMHICQHSISNSEKLLQQIDSYAPLKQHLALLIDERYFSRSRLKAGINKLTLMGLHLVVDDFGAKNASFYALNQEGITRCKTAARVAVQEQQNSQSNALTSFSLIDLLAQLDKQIIVSGIDNQALLDWANQQSVRFVQGQQLSPVLSTQELRLLLG</sequence>
<dbReference type="Proteomes" id="UP000286482">
    <property type="component" value="Unassembled WGS sequence"/>
</dbReference>
<dbReference type="SMART" id="SM00267">
    <property type="entry name" value="GGDEF"/>
    <property type="match status" value="1"/>
</dbReference>
<feature type="signal peptide" evidence="1">
    <location>
        <begin position="1"/>
        <end position="30"/>
    </location>
</feature>
<dbReference type="Gene3D" id="3.40.190.10">
    <property type="entry name" value="Periplasmic binding protein-like II"/>
    <property type="match status" value="4"/>
</dbReference>
<evidence type="ECO:0000256" key="1">
    <source>
        <dbReference type="SAM" id="SignalP"/>
    </source>
</evidence>
<dbReference type="PANTHER" id="PTHR44757">
    <property type="entry name" value="DIGUANYLATE CYCLASE DGCP"/>
    <property type="match status" value="1"/>
</dbReference>
<dbReference type="NCBIfam" id="TIGR00254">
    <property type="entry name" value="GGDEF"/>
    <property type="match status" value="1"/>
</dbReference>